<accession>A0AAV7SBQ6</accession>
<reference evidence="2" key="1">
    <citation type="journal article" date="2022" name="bioRxiv">
        <title>Sequencing and chromosome-scale assembly of the giantPleurodeles waltlgenome.</title>
        <authorList>
            <person name="Brown T."/>
            <person name="Elewa A."/>
            <person name="Iarovenko S."/>
            <person name="Subramanian E."/>
            <person name="Araus A.J."/>
            <person name="Petzold A."/>
            <person name="Susuki M."/>
            <person name="Suzuki K.-i.T."/>
            <person name="Hayashi T."/>
            <person name="Toyoda A."/>
            <person name="Oliveira C."/>
            <person name="Osipova E."/>
            <person name="Leigh N.D."/>
            <person name="Simon A."/>
            <person name="Yun M.H."/>
        </authorList>
    </citation>
    <scope>NUCLEOTIDE SEQUENCE</scope>
    <source>
        <strain evidence="2">20211129_DDA</strain>
        <tissue evidence="2">Liver</tissue>
    </source>
</reference>
<evidence type="ECO:0000256" key="1">
    <source>
        <dbReference type="SAM" id="MobiDB-lite"/>
    </source>
</evidence>
<protein>
    <submittedName>
        <fullName evidence="2">Uncharacterized protein</fullName>
    </submittedName>
</protein>
<feature type="region of interest" description="Disordered" evidence="1">
    <location>
        <begin position="61"/>
        <end position="85"/>
    </location>
</feature>
<name>A0AAV7SBQ6_PLEWA</name>
<comment type="caution">
    <text evidence="2">The sequence shown here is derived from an EMBL/GenBank/DDBJ whole genome shotgun (WGS) entry which is preliminary data.</text>
</comment>
<sequence length="85" mass="9183">MGRRGGSSADPLEWRVPVTPVSLEMRSQGTAPAPTTHDDKLGKILEAIEATGQDLRITDECGCDRGHPTPQGSEKTVCKSDNHRE</sequence>
<evidence type="ECO:0000313" key="2">
    <source>
        <dbReference type="EMBL" id="KAJ1161261.1"/>
    </source>
</evidence>
<dbReference type="Proteomes" id="UP001066276">
    <property type="component" value="Chromosome 4_2"/>
</dbReference>
<feature type="compositionally biased region" description="Basic and acidic residues" evidence="1">
    <location>
        <begin position="76"/>
        <end position="85"/>
    </location>
</feature>
<evidence type="ECO:0000313" key="3">
    <source>
        <dbReference type="Proteomes" id="UP001066276"/>
    </source>
</evidence>
<proteinExistence type="predicted"/>
<keyword evidence="3" id="KW-1185">Reference proteome</keyword>
<gene>
    <name evidence="2" type="ORF">NDU88_001748</name>
</gene>
<dbReference type="EMBL" id="JANPWB010000008">
    <property type="protein sequence ID" value="KAJ1161261.1"/>
    <property type="molecule type" value="Genomic_DNA"/>
</dbReference>
<organism evidence="2 3">
    <name type="scientific">Pleurodeles waltl</name>
    <name type="common">Iberian ribbed newt</name>
    <dbReference type="NCBI Taxonomy" id="8319"/>
    <lineage>
        <taxon>Eukaryota</taxon>
        <taxon>Metazoa</taxon>
        <taxon>Chordata</taxon>
        <taxon>Craniata</taxon>
        <taxon>Vertebrata</taxon>
        <taxon>Euteleostomi</taxon>
        <taxon>Amphibia</taxon>
        <taxon>Batrachia</taxon>
        <taxon>Caudata</taxon>
        <taxon>Salamandroidea</taxon>
        <taxon>Salamandridae</taxon>
        <taxon>Pleurodelinae</taxon>
        <taxon>Pleurodeles</taxon>
    </lineage>
</organism>
<dbReference type="AlphaFoldDB" id="A0AAV7SBQ6"/>